<sequence>MTTPTMTAQYAVDGRPPSSLLRTVLLIDAWSTLVFGVFLLAGGSWLGGPLGLPITWSVPIGVAMLGGAAALGLIAGYPRIPARLALTVVAGNLLGGVALVLLTVSDLLPLTGFGTVFVLFGAVLVVVGAALEFIGYRRYQADGR</sequence>
<keyword evidence="1" id="KW-1133">Transmembrane helix</keyword>
<dbReference type="EMBL" id="JACHJW010000001">
    <property type="protein sequence ID" value="MBB4959696.1"/>
    <property type="molecule type" value="Genomic_DNA"/>
</dbReference>
<comment type="caution">
    <text evidence="2">The sequence shown here is derived from an EMBL/GenBank/DDBJ whole genome shotgun (WGS) entry which is preliminary data.</text>
</comment>
<evidence type="ECO:0000313" key="2">
    <source>
        <dbReference type="EMBL" id="MBB4959696.1"/>
    </source>
</evidence>
<feature type="transmembrane region" description="Helical" evidence="1">
    <location>
        <begin position="20"/>
        <end position="42"/>
    </location>
</feature>
<feature type="transmembrane region" description="Helical" evidence="1">
    <location>
        <begin position="84"/>
        <end position="104"/>
    </location>
</feature>
<dbReference type="RefSeq" id="WP_184535586.1">
    <property type="nucleotide sequence ID" value="NZ_JACHJW010000001.1"/>
</dbReference>
<gene>
    <name evidence="2" type="ORF">FHR38_003429</name>
</gene>
<keyword evidence="1" id="KW-0812">Transmembrane</keyword>
<keyword evidence="3" id="KW-1185">Reference proteome</keyword>
<name>A0A7W7SSD6_9ACTN</name>
<feature type="transmembrane region" description="Helical" evidence="1">
    <location>
        <begin position="54"/>
        <end position="77"/>
    </location>
</feature>
<organism evidence="2 3">
    <name type="scientific">Micromonospora polyrhachis</name>
    <dbReference type="NCBI Taxonomy" id="1282883"/>
    <lineage>
        <taxon>Bacteria</taxon>
        <taxon>Bacillati</taxon>
        <taxon>Actinomycetota</taxon>
        <taxon>Actinomycetes</taxon>
        <taxon>Micromonosporales</taxon>
        <taxon>Micromonosporaceae</taxon>
        <taxon>Micromonospora</taxon>
    </lineage>
</organism>
<accession>A0A7W7SSD6</accession>
<protein>
    <submittedName>
        <fullName evidence="2">Uncharacterized protein</fullName>
    </submittedName>
</protein>
<evidence type="ECO:0000256" key="1">
    <source>
        <dbReference type="SAM" id="Phobius"/>
    </source>
</evidence>
<reference evidence="2 3" key="1">
    <citation type="submission" date="2020-08" db="EMBL/GenBank/DDBJ databases">
        <title>Sequencing the genomes of 1000 actinobacteria strains.</title>
        <authorList>
            <person name="Klenk H.-P."/>
        </authorList>
    </citation>
    <scope>NUCLEOTIDE SEQUENCE [LARGE SCALE GENOMIC DNA]</scope>
    <source>
        <strain evidence="2 3">DSM 45886</strain>
    </source>
</reference>
<feature type="transmembrane region" description="Helical" evidence="1">
    <location>
        <begin position="110"/>
        <end position="134"/>
    </location>
</feature>
<dbReference type="Proteomes" id="UP000578819">
    <property type="component" value="Unassembled WGS sequence"/>
</dbReference>
<dbReference type="AlphaFoldDB" id="A0A7W7SSD6"/>
<proteinExistence type="predicted"/>
<evidence type="ECO:0000313" key="3">
    <source>
        <dbReference type="Proteomes" id="UP000578819"/>
    </source>
</evidence>
<keyword evidence="1" id="KW-0472">Membrane</keyword>